<keyword evidence="2" id="KW-1185">Reference proteome</keyword>
<name>A0A8J8Q1W7_9EURY</name>
<organism evidence="1 2">
    <name type="scientific">Natronococcus pandeyae</name>
    <dbReference type="NCBI Taxonomy" id="2055836"/>
    <lineage>
        <taxon>Archaea</taxon>
        <taxon>Methanobacteriati</taxon>
        <taxon>Methanobacteriota</taxon>
        <taxon>Stenosarchaea group</taxon>
        <taxon>Halobacteria</taxon>
        <taxon>Halobacteriales</taxon>
        <taxon>Natrialbaceae</taxon>
        <taxon>Natronococcus</taxon>
    </lineage>
</organism>
<dbReference type="EMBL" id="PHNJ01000010">
    <property type="protein sequence ID" value="TYL37369.1"/>
    <property type="molecule type" value="Genomic_DNA"/>
</dbReference>
<sequence length="75" mass="9031">MHEEVHELEQIQDMAISVDIHIVGMTNQLRPDDGEFDPHDDEDKETIRRYWDVIFERNDLVPVQVDKPLWLLNKY</sequence>
<protein>
    <submittedName>
        <fullName evidence="1">Uncharacterized protein</fullName>
    </submittedName>
</protein>
<dbReference type="AlphaFoldDB" id="A0A8J8Q1W7"/>
<evidence type="ECO:0000313" key="1">
    <source>
        <dbReference type="EMBL" id="TYL37369.1"/>
    </source>
</evidence>
<accession>A0A8J8Q1W7</accession>
<dbReference type="RefSeq" id="WP_148859231.1">
    <property type="nucleotide sequence ID" value="NZ_PHNJ01000010.1"/>
</dbReference>
<proteinExistence type="predicted"/>
<evidence type="ECO:0000313" key="2">
    <source>
        <dbReference type="Proteomes" id="UP000766904"/>
    </source>
</evidence>
<comment type="caution">
    <text evidence="1">The sequence shown here is derived from an EMBL/GenBank/DDBJ whole genome shotgun (WGS) entry which is preliminary data.</text>
</comment>
<dbReference type="Proteomes" id="UP000766904">
    <property type="component" value="Unassembled WGS sequence"/>
</dbReference>
<gene>
    <name evidence="1" type="ORF">CV102_17265</name>
</gene>
<reference evidence="1" key="1">
    <citation type="submission" date="2017-11" db="EMBL/GenBank/DDBJ databases">
        <authorList>
            <person name="Kajale S.C."/>
            <person name="Sharma A."/>
        </authorList>
    </citation>
    <scope>NUCLEOTIDE SEQUENCE</scope>
    <source>
        <strain evidence="1">LS1_42</strain>
    </source>
</reference>